<comment type="caution">
    <text evidence="3">The sequence shown here is derived from an EMBL/GenBank/DDBJ whole genome shotgun (WGS) entry which is preliminary data.</text>
</comment>
<name>A0ABV8NPP6_9SPHI</name>
<dbReference type="Gene3D" id="2.60.120.260">
    <property type="entry name" value="Galactose-binding domain-like"/>
    <property type="match status" value="1"/>
</dbReference>
<evidence type="ECO:0000256" key="1">
    <source>
        <dbReference type="ARBA" id="ARBA00022729"/>
    </source>
</evidence>
<keyword evidence="2 3" id="KW-0378">Hydrolase</keyword>
<keyword evidence="4" id="KW-1185">Reference proteome</keyword>
<organism evidence="3 4">
    <name type="scientific">Pedobacter jamesrossensis</name>
    <dbReference type="NCBI Taxonomy" id="1908238"/>
    <lineage>
        <taxon>Bacteria</taxon>
        <taxon>Pseudomonadati</taxon>
        <taxon>Bacteroidota</taxon>
        <taxon>Sphingobacteriia</taxon>
        <taxon>Sphingobacteriales</taxon>
        <taxon>Sphingobacteriaceae</taxon>
        <taxon>Pedobacter</taxon>
    </lineage>
</organism>
<reference evidence="4" key="1">
    <citation type="journal article" date="2019" name="Int. J. Syst. Evol. Microbiol.">
        <title>The Global Catalogue of Microorganisms (GCM) 10K type strain sequencing project: providing services to taxonomists for standard genome sequencing and annotation.</title>
        <authorList>
            <consortium name="The Broad Institute Genomics Platform"/>
            <consortium name="The Broad Institute Genome Sequencing Center for Infectious Disease"/>
            <person name="Wu L."/>
            <person name="Ma J."/>
        </authorList>
    </citation>
    <scope>NUCLEOTIDE SEQUENCE [LARGE SCALE GENOMIC DNA]</scope>
    <source>
        <strain evidence="4">CCM 8689</strain>
    </source>
</reference>
<dbReference type="PANTHER" id="PTHR43817:SF1">
    <property type="entry name" value="HYDROLASE, FAMILY 43, PUTATIVE (AFU_ORTHOLOGUE AFUA_3G01660)-RELATED"/>
    <property type="match status" value="1"/>
</dbReference>
<dbReference type="SUPFAM" id="SSF49785">
    <property type="entry name" value="Galactose-binding domain-like"/>
    <property type="match status" value="1"/>
</dbReference>
<proteinExistence type="predicted"/>
<dbReference type="InterPro" id="IPR008979">
    <property type="entry name" value="Galactose-bd-like_sf"/>
</dbReference>
<evidence type="ECO:0000256" key="2">
    <source>
        <dbReference type="ARBA" id="ARBA00022801"/>
    </source>
</evidence>
<keyword evidence="1" id="KW-0732">Signal</keyword>
<evidence type="ECO:0000313" key="4">
    <source>
        <dbReference type="Proteomes" id="UP001595792"/>
    </source>
</evidence>
<accession>A0ABV8NPP6</accession>
<dbReference type="Proteomes" id="UP001595792">
    <property type="component" value="Unassembled WGS sequence"/>
</dbReference>
<gene>
    <name evidence="3" type="ORF">ACFOUY_14190</name>
</gene>
<sequence>MFLNLLMPVSTTLAQTKQAKLVSLDAFRKGFKVPQDSLKPYVYWYWVSDNISKIGITKDLEAMAKVGIGEAFIGNIGLSTVPYGKVKVLSKEWWELTKFAITEGQRLGVDIGIFNSPGWSQSGGPWVKPTEAMRYLVSTEVSVAGGKNIKMKLPAAQQGFQDMAVIAYPVSSIPEQTVADFKPSLKFSTNIINGNYLIDKNLKTAIAFTPEAKKNGLTIDFNLEQSFTARSITIHPDTVQLSAQVEVQALINGTYKSVRKFLMDRSNNMITVGPNVYGEICIALPVTSATSFRVLFSELSNPQGQQKVGGIKEIVLSNHPKLERYIEKQMGKMLQVPTLSWNEYLWENQLDDGSNNMRVSAGSVINISRFLDHNGVLNWNAPKGKWIIKRVGLVPTGTKNAPASPEATGFEVDKMNRVALEKHFNAYLGKFLKELPAEKRKSFKHVVLDSYEVGPQNWTEGLAEDFKKKYGYDPIVWLPVLSGTIVNSPQQSDRFLWDLRRLIADRIAYDYAGGLRDISQKNGLKVWSENYGHWGFPSEFLLYGGQGGEIAGEFWVEGTLGNVECRAASSAAHIYGNNRVFAESYTAGGLPYQRYPGYLKKRGDWSFTEGINHVLLHVYIHQPYEDKDPGMNAWFGTEFNRKNTWFEQSKTWIDYQRRSMFMLQQGKPVNDICYFIGEDAPKLAGGRDPEIPAGYSYDYINADVILNKMTVKDGKLTLPDGMSYSMMVLPPLTTMTPELLQKIKELVIGGGIILGPKPSKSPSLRNYPNADQKVRTLADELWGDTNRKDQTTNALGKGFVLNGINLDRALAQFQIYPDIVIPNGKPLLFTHRKTAKEEIYFITNQSDDRQEATITFRVKGKHPELWDATTGTTRKLPQFNSTSTGTALSLKFEPAESYFIVFVADDDKSTATENFPEAIIEQEITTPWSVKFQANRRGPSAEVEFATLQDWSKHPDEKIRYFSGTATYTNTFIGKAPLSGERIFLDLGDVKNMAMVKINGKTVGGLWTAPWHIDITKFVSNGKNSVEIEVVNLWVNRMIGDSKLSEKDRPTWLANNYFNPTDPLTPSGLLGPVSIKLIKY</sequence>
<dbReference type="Pfam" id="PF17132">
    <property type="entry name" value="Glyco_hydro_106"/>
    <property type="match status" value="1"/>
</dbReference>
<evidence type="ECO:0000313" key="3">
    <source>
        <dbReference type="EMBL" id="MFC4197851.1"/>
    </source>
</evidence>
<dbReference type="EMBL" id="JBHSBY010000129">
    <property type="protein sequence ID" value="MFC4197851.1"/>
    <property type="molecule type" value="Genomic_DNA"/>
</dbReference>
<dbReference type="PANTHER" id="PTHR43817">
    <property type="entry name" value="GLYCOSYL HYDROLASE"/>
    <property type="match status" value="1"/>
</dbReference>
<dbReference type="NCBIfam" id="NF045579">
    <property type="entry name" value="rhamnoside_JR"/>
    <property type="match status" value="1"/>
</dbReference>
<dbReference type="GO" id="GO:0016787">
    <property type="term" value="F:hydrolase activity"/>
    <property type="evidence" value="ECO:0007669"/>
    <property type="project" value="UniProtKB-KW"/>
</dbReference>
<dbReference type="RefSeq" id="WP_378961494.1">
    <property type="nucleotide sequence ID" value="NZ_JBHSBY010000129.1"/>
</dbReference>
<protein>
    <submittedName>
        <fullName evidence="3">Glycosyl hydrolase</fullName>
    </submittedName>
</protein>